<dbReference type="InterPro" id="IPR006710">
    <property type="entry name" value="Glyco_hydro_43"/>
</dbReference>
<keyword evidence="3 5" id="KW-0378">Hydrolase</keyword>
<protein>
    <submittedName>
        <fullName evidence="6">Glycoside hydrolase family 43 protein</fullName>
    </submittedName>
</protein>
<dbReference type="InterPro" id="IPR023296">
    <property type="entry name" value="Glyco_hydro_beta-prop_sf"/>
</dbReference>
<dbReference type="EMBL" id="JAHXZN010000002">
    <property type="protein sequence ID" value="MBW6531159.1"/>
    <property type="molecule type" value="Genomic_DNA"/>
</dbReference>
<evidence type="ECO:0000256" key="1">
    <source>
        <dbReference type="ARBA" id="ARBA00009865"/>
    </source>
</evidence>
<accession>A0ABS7BNG6</accession>
<dbReference type="PANTHER" id="PTHR43817">
    <property type="entry name" value="GLYCOSYL HYDROLASE"/>
    <property type="match status" value="1"/>
</dbReference>
<dbReference type="GO" id="GO:0016787">
    <property type="term" value="F:hydrolase activity"/>
    <property type="evidence" value="ECO:0007669"/>
    <property type="project" value="UniProtKB-KW"/>
</dbReference>
<evidence type="ECO:0000256" key="2">
    <source>
        <dbReference type="ARBA" id="ARBA00022729"/>
    </source>
</evidence>
<evidence type="ECO:0000313" key="7">
    <source>
        <dbReference type="Proteomes" id="UP000759103"/>
    </source>
</evidence>
<dbReference type="RefSeq" id="WP_219748538.1">
    <property type="nucleotide sequence ID" value="NZ_JAHXZN010000002.1"/>
</dbReference>
<proteinExistence type="inferred from homology"/>
<evidence type="ECO:0000256" key="4">
    <source>
        <dbReference type="ARBA" id="ARBA00023295"/>
    </source>
</evidence>
<sequence length="330" mass="36437">MSHALRLLAIAAMLVAASSTRDVPQRALLDSAPDPYVIAHDGWYYVMATRGDRLAIRRTRDLARLDDAVETTVWQPPANGANARSIWAPELHRLNGRWYIYYTAANAEHDDDSHRGVFVLENRASDPLSGRWVDRGRVNTRLPGLDGTVFTAQGRSWFVYSAYDGPDSVLAIAAMRDPWTLTGFERVIARPDRAWERQGGRQILEGPAFLRGPRGDLILSYSGSACWSDGYAVGLLRARADANLLDPASWTKAARPILASSAGARVFAPGHNAFFQPRRGETWIVYHANKAAGQGCTARRAPHVARVRWSAAGLPEVPLTQRALPRPLHD</sequence>
<keyword evidence="2" id="KW-0732">Signal</keyword>
<gene>
    <name evidence="6" type="ORF">KZ820_10465</name>
</gene>
<dbReference type="Gene3D" id="2.115.10.20">
    <property type="entry name" value="Glycosyl hydrolase domain, family 43"/>
    <property type="match status" value="1"/>
</dbReference>
<organism evidence="6 7">
    <name type="scientific">Sphingomonas citri</name>
    <dbReference type="NCBI Taxonomy" id="2862499"/>
    <lineage>
        <taxon>Bacteria</taxon>
        <taxon>Pseudomonadati</taxon>
        <taxon>Pseudomonadota</taxon>
        <taxon>Alphaproteobacteria</taxon>
        <taxon>Sphingomonadales</taxon>
        <taxon>Sphingomonadaceae</taxon>
        <taxon>Sphingomonas</taxon>
    </lineage>
</organism>
<keyword evidence="4 5" id="KW-0326">Glycosidase</keyword>
<name>A0ABS7BNG6_9SPHN</name>
<dbReference type="SUPFAM" id="SSF75005">
    <property type="entry name" value="Arabinanase/levansucrase/invertase"/>
    <property type="match status" value="1"/>
</dbReference>
<dbReference type="PANTHER" id="PTHR43817:SF1">
    <property type="entry name" value="HYDROLASE, FAMILY 43, PUTATIVE (AFU_ORTHOLOGUE AFUA_3G01660)-RELATED"/>
    <property type="match status" value="1"/>
</dbReference>
<dbReference type="CDD" id="cd18820">
    <property type="entry name" value="GH43_LbAraf43-like"/>
    <property type="match status" value="1"/>
</dbReference>
<dbReference type="Pfam" id="PF04616">
    <property type="entry name" value="Glyco_hydro_43"/>
    <property type="match status" value="1"/>
</dbReference>
<reference evidence="6 7" key="1">
    <citation type="submission" date="2021-07" db="EMBL/GenBank/DDBJ databases">
        <title>Sphingomonas sp.</title>
        <authorList>
            <person name="Feng G."/>
            <person name="Li J."/>
            <person name="Pan M."/>
        </authorList>
    </citation>
    <scope>NUCLEOTIDE SEQUENCE [LARGE SCALE GENOMIC DNA]</scope>
    <source>
        <strain evidence="6 7">RRHST34</strain>
    </source>
</reference>
<evidence type="ECO:0000256" key="5">
    <source>
        <dbReference type="RuleBase" id="RU361187"/>
    </source>
</evidence>
<keyword evidence="7" id="KW-1185">Reference proteome</keyword>
<dbReference type="Proteomes" id="UP000759103">
    <property type="component" value="Unassembled WGS sequence"/>
</dbReference>
<evidence type="ECO:0000256" key="3">
    <source>
        <dbReference type="ARBA" id="ARBA00022801"/>
    </source>
</evidence>
<comment type="similarity">
    <text evidence="1 5">Belongs to the glycosyl hydrolase 43 family.</text>
</comment>
<comment type="caution">
    <text evidence="6">The sequence shown here is derived from an EMBL/GenBank/DDBJ whole genome shotgun (WGS) entry which is preliminary data.</text>
</comment>
<evidence type="ECO:0000313" key="6">
    <source>
        <dbReference type="EMBL" id="MBW6531159.1"/>
    </source>
</evidence>